<dbReference type="AlphaFoldDB" id="A0AAW2G6N6"/>
<dbReference type="InterPro" id="IPR029058">
    <property type="entry name" value="AB_hydrolase_fold"/>
</dbReference>
<reference evidence="1 2" key="1">
    <citation type="submission" date="2023-03" db="EMBL/GenBank/DDBJ databases">
        <title>High recombination rates correlate with genetic variation in Cardiocondyla obscurior ants.</title>
        <authorList>
            <person name="Errbii M."/>
        </authorList>
    </citation>
    <scope>NUCLEOTIDE SEQUENCE [LARGE SCALE GENOMIC DNA]</scope>
    <source>
        <strain evidence="1">Alpha-2009</strain>
        <tissue evidence="1">Whole body</tissue>
    </source>
</reference>
<gene>
    <name evidence="1" type="ORF">PUN28_006026</name>
</gene>
<comment type="caution">
    <text evidence="1">The sequence shown here is derived from an EMBL/GenBank/DDBJ whole genome shotgun (WGS) entry which is preliminary data.</text>
</comment>
<protein>
    <submittedName>
        <fullName evidence="1">Uncharacterized protein</fullName>
    </submittedName>
</protein>
<evidence type="ECO:0000313" key="1">
    <source>
        <dbReference type="EMBL" id="KAL0123906.1"/>
    </source>
</evidence>
<keyword evidence="2" id="KW-1185">Reference proteome</keyword>
<dbReference type="Proteomes" id="UP001430953">
    <property type="component" value="Unassembled WGS sequence"/>
</dbReference>
<organism evidence="1 2">
    <name type="scientific">Cardiocondyla obscurior</name>
    <dbReference type="NCBI Taxonomy" id="286306"/>
    <lineage>
        <taxon>Eukaryota</taxon>
        <taxon>Metazoa</taxon>
        <taxon>Ecdysozoa</taxon>
        <taxon>Arthropoda</taxon>
        <taxon>Hexapoda</taxon>
        <taxon>Insecta</taxon>
        <taxon>Pterygota</taxon>
        <taxon>Neoptera</taxon>
        <taxon>Endopterygota</taxon>
        <taxon>Hymenoptera</taxon>
        <taxon>Apocrita</taxon>
        <taxon>Aculeata</taxon>
        <taxon>Formicoidea</taxon>
        <taxon>Formicidae</taxon>
        <taxon>Myrmicinae</taxon>
        <taxon>Cardiocondyla</taxon>
    </lineage>
</organism>
<proteinExistence type="predicted"/>
<dbReference type="EMBL" id="JADYXP020000005">
    <property type="protein sequence ID" value="KAL0123906.1"/>
    <property type="molecule type" value="Genomic_DNA"/>
</dbReference>
<dbReference type="Gene3D" id="3.40.50.1820">
    <property type="entry name" value="alpha/beta hydrolase"/>
    <property type="match status" value="1"/>
</dbReference>
<name>A0AAW2G6N6_9HYME</name>
<sequence>MIVTEKNILELDKRLPNVVTKKVPYKLFNHVDFLWAIEVKTLLYDNVLELLQKFDFKQNKSKH</sequence>
<accession>A0AAW2G6N6</accession>
<evidence type="ECO:0000313" key="2">
    <source>
        <dbReference type="Proteomes" id="UP001430953"/>
    </source>
</evidence>